<dbReference type="AlphaFoldDB" id="A0A7M7KXD6"/>
<dbReference type="InterPro" id="IPR000618">
    <property type="entry name" value="Insect_cuticle"/>
</dbReference>
<keyword evidence="1 2" id="KW-0193">Cuticle</keyword>
<dbReference type="GeneID" id="111255597"/>
<proteinExistence type="predicted"/>
<dbReference type="GO" id="GO:0062129">
    <property type="term" value="C:chitin-based extracellular matrix"/>
    <property type="evidence" value="ECO:0007669"/>
    <property type="project" value="TreeGrafter"/>
</dbReference>
<dbReference type="Pfam" id="PF00379">
    <property type="entry name" value="Chitin_bind_4"/>
    <property type="match status" value="1"/>
</dbReference>
<dbReference type="OMA" id="PRDPVNY"/>
<name>A0A7M7KXD6_VARDE</name>
<accession>A0A7M7KXD6</accession>
<evidence type="ECO:0000256" key="1">
    <source>
        <dbReference type="ARBA" id="ARBA00022460"/>
    </source>
</evidence>
<evidence type="ECO:0008006" key="5">
    <source>
        <dbReference type="Google" id="ProtNLM"/>
    </source>
</evidence>
<dbReference type="InterPro" id="IPR050468">
    <property type="entry name" value="Cuticle_Struct_Prot"/>
</dbReference>
<evidence type="ECO:0000313" key="3">
    <source>
        <dbReference type="EnsemblMetazoa" id="XP_022673454"/>
    </source>
</evidence>
<protein>
    <recommendedName>
        <fullName evidence="5">Cuticle protein</fullName>
    </recommendedName>
</protein>
<dbReference type="OrthoDB" id="6436213at2759"/>
<reference evidence="3" key="1">
    <citation type="submission" date="2021-01" db="UniProtKB">
        <authorList>
            <consortium name="EnsemblMetazoa"/>
        </authorList>
    </citation>
    <scope>IDENTIFICATION</scope>
</reference>
<sequence length="430" mass="47488">MRTGERKPVHKGAIIMKEFGSVAVLVLTLIGPGLARSNDGFSSINRQEDGHGNYQYNYDITDWDTNLKRWETVDAENNRRGGYTITDIDGKVRQVEYTAGKNGFRAIVKTNEPGTKTHFTGDHDAIYVRDGVTKIIQDAQPALQQTGHVLKQKKLGHVHHHTHVIPEAPIDPAIPAVHAHSVRPVVKLQTPLVVPTVVQPAPVPVVIPPPPPPPVVVHRPIFHETVIQRAPEPVIPVVPKRTIAYIPPIVTHKQVHVPPLPPKPVFEHVHRVAHQPPPSVVRVEPAVAPRPVVVTDIPAYTGPRRRPQKFIEDPSQAFETPTEKVILTPKRVPAYAPDQDLPEDYGTVSVPTVPPPASRLRTAYVPEKIVAAPVVKSALPVTRFAPIAIRPVYQPKYSYGPTYHTTSYQPISHTPLRCSRCSGYGKAKSR</sequence>
<keyword evidence="4" id="KW-1185">Reference proteome</keyword>
<evidence type="ECO:0000313" key="4">
    <source>
        <dbReference type="Proteomes" id="UP000594260"/>
    </source>
</evidence>
<dbReference type="RefSeq" id="XP_022673454.1">
    <property type="nucleotide sequence ID" value="XM_022817719.1"/>
</dbReference>
<dbReference type="PANTHER" id="PTHR10380:SF173">
    <property type="entry name" value="CUTICULAR PROTEIN 47EF, ISOFORM C-RELATED"/>
    <property type="match status" value="1"/>
</dbReference>
<dbReference type="PROSITE" id="PS51155">
    <property type="entry name" value="CHIT_BIND_RR_2"/>
    <property type="match status" value="1"/>
</dbReference>
<dbReference type="EnsemblMetazoa" id="XM_022817719">
    <property type="protein sequence ID" value="XP_022673454"/>
    <property type="gene ID" value="LOC111255597"/>
</dbReference>
<dbReference type="InParanoid" id="A0A7M7KXD6"/>
<dbReference type="PROSITE" id="PS00233">
    <property type="entry name" value="CHIT_BIND_RR_1"/>
    <property type="match status" value="1"/>
</dbReference>
<evidence type="ECO:0000256" key="2">
    <source>
        <dbReference type="PROSITE-ProRule" id="PRU00497"/>
    </source>
</evidence>
<dbReference type="GO" id="GO:0008010">
    <property type="term" value="F:structural constituent of chitin-based larval cuticle"/>
    <property type="evidence" value="ECO:0007669"/>
    <property type="project" value="TreeGrafter"/>
</dbReference>
<organism evidence="3 4">
    <name type="scientific">Varroa destructor</name>
    <name type="common">Honeybee mite</name>
    <dbReference type="NCBI Taxonomy" id="109461"/>
    <lineage>
        <taxon>Eukaryota</taxon>
        <taxon>Metazoa</taxon>
        <taxon>Ecdysozoa</taxon>
        <taxon>Arthropoda</taxon>
        <taxon>Chelicerata</taxon>
        <taxon>Arachnida</taxon>
        <taxon>Acari</taxon>
        <taxon>Parasitiformes</taxon>
        <taxon>Mesostigmata</taxon>
        <taxon>Gamasina</taxon>
        <taxon>Dermanyssoidea</taxon>
        <taxon>Varroidae</taxon>
        <taxon>Varroa</taxon>
    </lineage>
</organism>
<dbReference type="KEGG" id="vde:111255597"/>
<dbReference type="PANTHER" id="PTHR10380">
    <property type="entry name" value="CUTICLE PROTEIN"/>
    <property type="match status" value="1"/>
</dbReference>
<dbReference type="InterPro" id="IPR031311">
    <property type="entry name" value="CHIT_BIND_RR_consensus"/>
</dbReference>
<dbReference type="Proteomes" id="UP000594260">
    <property type="component" value="Unplaced"/>
</dbReference>